<dbReference type="Gene3D" id="3.40.50.300">
    <property type="entry name" value="P-loop containing nucleotide triphosphate hydrolases"/>
    <property type="match status" value="1"/>
</dbReference>
<dbReference type="EnsemblMetazoa" id="G4539.1">
    <property type="protein sequence ID" value="G4539.1:cds"/>
    <property type="gene ID" value="G4539"/>
</dbReference>
<evidence type="ECO:0000256" key="9">
    <source>
        <dbReference type="RuleBase" id="RU363044"/>
    </source>
</evidence>
<dbReference type="InterPro" id="IPR051055">
    <property type="entry name" value="PIF1_helicase"/>
</dbReference>
<dbReference type="GO" id="GO:0000723">
    <property type="term" value="P:telomere maintenance"/>
    <property type="evidence" value="ECO:0007669"/>
    <property type="project" value="InterPro"/>
</dbReference>
<dbReference type="GO" id="GO:0006310">
    <property type="term" value="P:DNA recombination"/>
    <property type="evidence" value="ECO:0007669"/>
    <property type="project" value="UniProtKB-KW"/>
</dbReference>
<dbReference type="GO" id="GO:0006281">
    <property type="term" value="P:DNA repair"/>
    <property type="evidence" value="ECO:0007669"/>
    <property type="project" value="UniProtKB-KW"/>
</dbReference>
<dbReference type="EC" id="5.6.2.3" evidence="9"/>
<keyword evidence="4 9" id="KW-0347">Helicase</keyword>
<evidence type="ECO:0000256" key="8">
    <source>
        <dbReference type="ARBA" id="ARBA00023235"/>
    </source>
</evidence>
<dbReference type="Pfam" id="PF21530">
    <property type="entry name" value="Pif1_2B_dom"/>
    <property type="match status" value="1"/>
</dbReference>
<reference evidence="12" key="1">
    <citation type="submission" date="2022-08" db="UniProtKB">
        <authorList>
            <consortium name="EnsemblMetazoa"/>
        </authorList>
    </citation>
    <scope>IDENTIFICATION</scope>
    <source>
        <strain evidence="12">05x7-T-G4-1.051#20</strain>
    </source>
</reference>
<evidence type="ECO:0000259" key="11">
    <source>
        <dbReference type="Pfam" id="PF21530"/>
    </source>
</evidence>
<dbReference type="InterPro" id="IPR049163">
    <property type="entry name" value="Pif1-like_2B_dom"/>
</dbReference>
<evidence type="ECO:0000313" key="12">
    <source>
        <dbReference type="EnsemblMetazoa" id="G4539.1:cds"/>
    </source>
</evidence>
<dbReference type="Proteomes" id="UP000005408">
    <property type="component" value="Unassembled WGS sequence"/>
</dbReference>
<dbReference type="PANTHER" id="PTHR47642">
    <property type="entry name" value="ATP-DEPENDENT DNA HELICASE"/>
    <property type="match status" value="1"/>
</dbReference>
<accession>A0A8W8N6C2</accession>
<keyword evidence="3 9" id="KW-0378">Hydrolase</keyword>
<dbReference type="SUPFAM" id="SSF52540">
    <property type="entry name" value="P-loop containing nucleoside triphosphate hydrolases"/>
    <property type="match status" value="2"/>
</dbReference>
<evidence type="ECO:0000256" key="3">
    <source>
        <dbReference type="ARBA" id="ARBA00022801"/>
    </source>
</evidence>
<keyword evidence="6" id="KW-0238">DNA-binding</keyword>
<keyword evidence="5 9" id="KW-0067">ATP-binding</keyword>
<comment type="catalytic activity">
    <reaction evidence="9">
        <text>ATP + H2O = ADP + phosphate + H(+)</text>
        <dbReference type="Rhea" id="RHEA:13065"/>
        <dbReference type="ChEBI" id="CHEBI:15377"/>
        <dbReference type="ChEBI" id="CHEBI:15378"/>
        <dbReference type="ChEBI" id="CHEBI:30616"/>
        <dbReference type="ChEBI" id="CHEBI:43474"/>
        <dbReference type="ChEBI" id="CHEBI:456216"/>
        <dbReference type="EC" id="5.6.2.3"/>
    </reaction>
</comment>
<dbReference type="CDD" id="cd18809">
    <property type="entry name" value="SF1_C_RecD"/>
    <property type="match status" value="1"/>
</dbReference>
<dbReference type="PANTHER" id="PTHR47642:SF5">
    <property type="entry name" value="ATP-DEPENDENT DNA HELICASE"/>
    <property type="match status" value="1"/>
</dbReference>
<keyword evidence="9" id="KW-0233">DNA recombination</keyword>
<dbReference type="GO" id="GO:0043139">
    <property type="term" value="F:5'-3' DNA helicase activity"/>
    <property type="evidence" value="ECO:0007669"/>
    <property type="project" value="UniProtKB-EC"/>
</dbReference>
<keyword evidence="1 9" id="KW-0547">Nucleotide-binding</keyword>
<evidence type="ECO:0000256" key="7">
    <source>
        <dbReference type="ARBA" id="ARBA00023204"/>
    </source>
</evidence>
<organism evidence="12 13">
    <name type="scientific">Magallana gigas</name>
    <name type="common">Pacific oyster</name>
    <name type="synonym">Crassostrea gigas</name>
    <dbReference type="NCBI Taxonomy" id="29159"/>
    <lineage>
        <taxon>Eukaryota</taxon>
        <taxon>Metazoa</taxon>
        <taxon>Spiralia</taxon>
        <taxon>Lophotrochozoa</taxon>
        <taxon>Mollusca</taxon>
        <taxon>Bivalvia</taxon>
        <taxon>Autobranchia</taxon>
        <taxon>Pteriomorphia</taxon>
        <taxon>Ostreida</taxon>
        <taxon>Ostreoidea</taxon>
        <taxon>Ostreidae</taxon>
        <taxon>Magallana</taxon>
    </lineage>
</organism>
<protein>
    <recommendedName>
        <fullName evidence="9">ATP-dependent DNA helicase</fullName>
        <ecNumber evidence="9">5.6.2.3</ecNumber>
    </recommendedName>
</protein>
<feature type="domain" description="DNA helicase Pif1-like DEAD-box helicase" evidence="10">
    <location>
        <begin position="1"/>
        <end position="182"/>
    </location>
</feature>
<comment type="cofactor">
    <cofactor evidence="9">
        <name>Mg(2+)</name>
        <dbReference type="ChEBI" id="CHEBI:18420"/>
    </cofactor>
</comment>
<dbReference type="InterPro" id="IPR010285">
    <property type="entry name" value="DNA_helicase_pif1-like_DEAD"/>
</dbReference>
<sequence length="619" mass="69611">MLNYEQSQALEFIKSGHSCVVLGQAGTGKSYLIKETLKKLNNKNVSVTASTGLAARQFTGATTIHHWAGLMDGRFENQHLLRIISEETRNRIKTCNVLIIDEISMISRKVFEQLEFICRSVKDPSLYFGGLQVVCVGDFFQLPPVPNDIYRDPGDHAFASDTWRKTVPHIITLKTVIRQSDKDLILAINELERGVPSHQTNQLMLALERPLSRNNPCVLFGTNFEVDCFNMTELHKMQGESTSYVAEEEGEQKYLRKMNANKVLLLKEGAPVMLIRNLSDTLVNGLLGTVFKLEDDGPTVKFEDKIIKLSKVTFSVYDPSQCITVAERKQYPICLAFAMTVHKSQGLTLPCVIVDCKNIFQAGQIGVAVGRSTDREGLCIKNYDPKCSKQHPQAVNDYCASSGAPALEDLSCCRKVFEDDIFEEEFFPTCDIYVAENSDESDFDEDDIKMMEELERTSMFTLDSDSDDCSLIVSDMTDGASAIVCLFEDIVQSYLRVTDSEYRKKLLEDIGQKKSMELRKKVLTKGKAQTSTTNTDISIDALLKTTCSNREAYHLKLKAALLENSGILNTFKKKELLILGKFYNTKLKQSDKKEVQCDILRNAILKSEKMPNPDVELSL</sequence>
<dbReference type="GO" id="GO:0005524">
    <property type="term" value="F:ATP binding"/>
    <property type="evidence" value="ECO:0007669"/>
    <property type="project" value="UniProtKB-KW"/>
</dbReference>
<dbReference type="InterPro" id="IPR027417">
    <property type="entry name" value="P-loop_NTPase"/>
</dbReference>
<evidence type="ECO:0000256" key="6">
    <source>
        <dbReference type="ARBA" id="ARBA00023125"/>
    </source>
</evidence>
<keyword evidence="2 9" id="KW-0227">DNA damage</keyword>
<keyword evidence="8" id="KW-0413">Isomerase</keyword>
<dbReference type="GO" id="GO:0016787">
    <property type="term" value="F:hydrolase activity"/>
    <property type="evidence" value="ECO:0007669"/>
    <property type="project" value="UniProtKB-KW"/>
</dbReference>
<name>A0A8W8N6C2_MAGGI</name>
<evidence type="ECO:0000313" key="13">
    <source>
        <dbReference type="Proteomes" id="UP000005408"/>
    </source>
</evidence>
<evidence type="ECO:0000259" key="10">
    <source>
        <dbReference type="Pfam" id="PF05970"/>
    </source>
</evidence>
<evidence type="ECO:0000256" key="4">
    <source>
        <dbReference type="ARBA" id="ARBA00022806"/>
    </source>
</evidence>
<keyword evidence="13" id="KW-1185">Reference proteome</keyword>
<dbReference type="Pfam" id="PF05970">
    <property type="entry name" value="PIF1"/>
    <property type="match status" value="1"/>
</dbReference>
<proteinExistence type="inferred from homology"/>
<evidence type="ECO:0000256" key="5">
    <source>
        <dbReference type="ARBA" id="ARBA00022840"/>
    </source>
</evidence>
<evidence type="ECO:0000256" key="2">
    <source>
        <dbReference type="ARBA" id="ARBA00022763"/>
    </source>
</evidence>
<feature type="domain" description="DNA helicase Pif1-like 2B" evidence="11">
    <location>
        <begin position="260"/>
        <end position="293"/>
    </location>
</feature>
<comment type="similarity">
    <text evidence="9">Belongs to the helicase family.</text>
</comment>
<keyword evidence="7 9" id="KW-0234">DNA repair</keyword>
<evidence type="ECO:0000256" key="1">
    <source>
        <dbReference type="ARBA" id="ARBA00022741"/>
    </source>
</evidence>
<dbReference type="AlphaFoldDB" id="A0A8W8N6C2"/>